<dbReference type="PANTHER" id="PTHR30314">
    <property type="entry name" value="CELL DIVISION PROTEIN FTSZ-RELATED"/>
    <property type="match status" value="1"/>
</dbReference>
<dbReference type="SMART" id="SM00864">
    <property type="entry name" value="Tubulin"/>
    <property type="match status" value="1"/>
</dbReference>
<comment type="caution">
    <text evidence="5">The sequence shown here is derived from an EMBL/GenBank/DDBJ whole genome shotgun (WGS) entry which is preliminary data.</text>
</comment>
<keyword evidence="1" id="KW-0547">Nucleotide-binding</keyword>
<reference evidence="5 6" key="1">
    <citation type="submission" date="2017-09" db="EMBL/GenBank/DDBJ databases">
        <title>Large-scale bioinformatics analysis of Bacillus genomes uncovers conserved roles of natural products in bacterial physiology.</title>
        <authorList>
            <consortium name="Agbiome Team Llc"/>
            <person name="Bleich R.M."/>
            <person name="Grubbs K.J."/>
            <person name="Santa Maria K.C."/>
            <person name="Allen S.E."/>
            <person name="Farag S."/>
            <person name="Shank E.A."/>
            <person name="Bowers A."/>
        </authorList>
    </citation>
    <scope>NUCLEOTIDE SEQUENCE [LARGE SCALE GENOMIC DNA]</scope>
    <source>
        <strain evidence="5 6">AFS092789</strain>
    </source>
</reference>
<keyword evidence="3" id="KW-0717">Septation</keyword>
<dbReference type="Gene3D" id="3.40.50.1440">
    <property type="entry name" value="Tubulin/FtsZ, GTPase domain"/>
    <property type="match status" value="1"/>
</dbReference>
<gene>
    <name evidence="5" type="ORF">CON36_33220</name>
</gene>
<keyword evidence="5" id="KW-0132">Cell division</keyword>
<dbReference type="InterPro" id="IPR036525">
    <property type="entry name" value="Tubulin/FtsZ_GTPase_sf"/>
</dbReference>
<dbReference type="PRINTS" id="PR00423">
    <property type="entry name" value="CELLDVISFTSZ"/>
</dbReference>
<dbReference type="InterPro" id="IPR003008">
    <property type="entry name" value="Tubulin_FtsZ_GTPase"/>
</dbReference>
<dbReference type="EMBL" id="NVMX01000165">
    <property type="protein sequence ID" value="PDZ94554.1"/>
    <property type="molecule type" value="Genomic_DNA"/>
</dbReference>
<dbReference type="GO" id="GO:0005737">
    <property type="term" value="C:cytoplasm"/>
    <property type="evidence" value="ECO:0007669"/>
    <property type="project" value="TreeGrafter"/>
</dbReference>
<dbReference type="GO" id="GO:0005525">
    <property type="term" value="F:GTP binding"/>
    <property type="evidence" value="ECO:0007669"/>
    <property type="project" value="UniProtKB-KW"/>
</dbReference>
<dbReference type="GO" id="GO:0032153">
    <property type="term" value="C:cell division site"/>
    <property type="evidence" value="ECO:0007669"/>
    <property type="project" value="TreeGrafter"/>
</dbReference>
<evidence type="ECO:0000259" key="4">
    <source>
        <dbReference type="SMART" id="SM00864"/>
    </source>
</evidence>
<dbReference type="RefSeq" id="WP_277676492.1">
    <property type="nucleotide sequence ID" value="NZ_NVMX01000165.1"/>
</dbReference>
<evidence type="ECO:0000256" key="3">
    <source>
        <dbReference type="ARBA" id="ARBA00023210"/>
    </source>
</evidence>
<organism evidence="5 6">
    <name type="scientific">Bacillus cereus</name>
    <dbReference type="NCBI Taxonomy" id="1396"/>
    <lineage>
        <taxon>Bacteria</taxon>
        <taxon>Bacillati</taxon>
        <taxon>Bacillota</taxon>
        <taxon>Bacilli</taxon>
        <taxon>Bacillales</taxon>
        <taxon>Bacillaceae</taxon>
        <taxon>Bacillus</taxon>
        <taxon>Bacillus cereus group</taxon>
    </lineage>
</organism>
<feature type="domain" description="Tubulin/FtsZ GTPase" evidence="4">
    <location>
        <begin position="15"/>
        <end position="177"/>
    </location>
</feature>
<sequence length="177" mass="18671">MENFNEILEAYKGAKMLVVGAGGGGSNAINYMISQNVKGVDFAIVNTDIQAIQESIAPKKLQIGIKLTRGLGAGANPEIGRKAAEESIEDIEAMLEGYDLVFVAVGLGGCSGTGSAPVVAEVARRKGILTVAVVTLPFGFEGRSRMKKAMEGKRELTEHVDTIITIPNDRLTGHVQA</sequence>
<evidence type="ECO:0000313" key="6">
    <source>
        <dbReference type="Proteomes" id="UP000219922"/>
    </source>
</evidence>
<evidence type="ECO:0000256" key="1">
    <source>
        <dbReference type="ARBA" id="ARBA00022741"/>
    </source>
</evidence>
<dbReference type="Proteomes" id="UP000219922">
    <property type="component" value="Unassembled WGS sequence"/>
</dbReference>
<evidence type="ECO:0000256" key="2">
    <source>
        <dbReference type="ARBA" id="ARBA00023134"/>
    </source>
</evidence>
<dbReference type="SUPFAM" id="SSF52490">
    <property type="entry name" value="Tubulin nucleotide-binding domain-like"/>
    <property type="match status" value="1"/>
</dbReference>
<keyword evidence="3" id="KW-0131">Cell cycle</keyword>
<dbReference type="GO" id="GO:0048285">
    <property type="term" value="P:organelle fission"/>
    <property type="evidence" value="ECO:0007669"/>
    <property type="project" value="TreeGrafter"/>
</dbReference>
<dbReference type="CDD" id="cd02201">
    <property type="entry name" value="FtsZ_type1"/>
    <property type="match status" value="1"/>
</dbReference>
<dbReference type="AlphaFoldDB" id="A0A9X6ST48"/>
<dbReference type="PANTHER" id="PTHR30314:SF3">
    <property type="entry name" value="MITOCHONDRIAL DIVISION PROTEIN FSZA"/>
    <property type="match status" value="1"/>
</dbReference>
<dbReference type="GO" id="GO:0000917">
    <property type="term" value="P:division septum assembly"/>
    <property type="evidence" value="ECO:0007669"/>
    <property type="project" value="UniProtKB-KW"/>
</dbReference>
<protein>
    <submittedName>
        <fullName evidence="5">Cell division protein FtsZ</fullName>
    </submittedName>
</protein>
<dbReference type="InterPro" id="IPR045061">
    <property type="entry name" value="FtsZ/CetZ"/>
</dbReference>
<dbReference type="GO" id="GO:0003924">
    <property type="term" value="F:GTPase activity"/>
    <property type="evidence" value="ECO:0007669"/>
    <property type="project" value="InterPro"/>
</dbReference>
<accession>A0A9X6ST48</accession>
<proteinExistence type="predicted"/>
<keyword evidence="2" id="KW-0342">GTP-binding</keyword>
<feature type="non-terminal residue" evidence="5">
    <location>
        <position position="177"/>
    </location>
</feature>
<dbReference type="InterPro" id="IPR000158">
    <property type="entry name" value="Cell_div_FtsZ"/>
</dbReference>
<name>A0A9X6ST48_BACCE</name>
<evidence type="ECO:0000313" key="5">
    <source>
        <dbReference type="EMBL" id="PDZ94554.1"/>
    </source>
</evidence>
<dbReference type="Pfam" id="PF00091">
    <property type="entry name" value="Tubulin"/>
    <property type="match status" value="1"/>
</dbReference>